<evidence type="ECO:0000313" key="2">
    <source>
        <dbReference type="Proteomes" id="UP001222027"/>
    </source>
</evidence>
<gene>
    <name evidence="1" type="ORF">OPV22_021174</name>
</gene>
<dbReference type="EMBL" id="JAQQAF010000006">
    <property type="protein sequence ID" value="KAJ8477447.1"/>
    <property type="molecule type" value="Genomic_DNA"/>
</dbReference>
<sequence>MSTSQPSLLLLVGMEEAFWPIIAAGAFGSEAGIDRHHCHGPGMESKLLSCPIDVFHSVACQLSLLGSLSF</sequence>
<proteinExistence type="predicted"/>
<organism evidence="1 2">
    <name type="scientific">Ensete ventricosum</name>
    <name type="common">Abyssinian banana</name>
    <name type="synonym">Musa ensete</name>
    <dbReference type="NCBI Taxonomy" id="4639"/>
    <lineage>
        <taxon>Eukaryota</taxon>
        <taxon>Viridiplantae</taxon>
        <taxon>Streptophyta</taxon>
        <taxon>Embryophyta</taxon>
        <taxon>Tracheophyta</taxon>
        <taxon>Spermatophyta</taxon>
        <taxon>Magnoliopsida</taxon>
        <taxon>Liliopsida</taxon>
        <taxon>Zingiberales</taxon>
        <taxon>Musaceae</taxon>
        <taxon>Ensete</taxon>
    </lineage>
</organism>
<evidence type="ECO:0000313" key="1">
    <source>
        <dbReference type="EMBL" id="KAJ8477447.1"/>
    </source>
</evidence>
<comment type="caution">
    <text evidence="1">The sequence shown here is derived from an EMBL/GenBank/DDBJ whole genome shotgun (WGS) entry which is preliminary data.</text>
</comment>
<accession>A0AAV8QGJ0</accession>
<keyword evidence="2" id="KW-1185">Reference proteome</keyword>
<name>A0AAV8QGJ0_ENSVE</name>
<dbReference type="Proteomes" id="UP001222027">
    <property type="component" value="Unassembled WGS sequence"/>
</dbReference>
<dbReference type="AlphaFoldDB" id="A0AAV8QGJ0"/>
<protein>
    <submittedName>
        <fullName evidence="1">Uncharacterized protein</fullName>
    </submittedName>
</protein>
<reference evidence="1 2" key="1">
    <citation type="submission" date="2022-12" db="EMBL/GenBank/DDBJ databases">
        <title>Chromosome-scale assembly of the Ensete ventricosum genome.</title>
        <authorList>
            <person name="Dussert Y."/>
            <person name="Stocks J."/>
            <person name="Wendawek A."/>
            <person name="Woldeyes F."/>
            <person name="Nichols R.A."/>
            <person name="Borrell J.S."/>
        </authorList>
    </citation>
    <scope>NUCLEOTIDE SEQUENCE [LARGE SCALE GENOMIC DNA]</scope>
    <source>
        <strain evidence="2">cv. Maze</strain>
        <tissue evidence="1">Seeds</tissue>
    </source>
</reference>